<dbReference type="InterPro" id="IPR000740">
    <property type="entry name" value="GrpE"/>
</dbReference>
<evidence type="ECO:0000256" key="2">
    <source>
        <dbReference type="ARBA" id="ARBA00009054"/>
    </source>
</evidence>
<evidence type="ECO:0000256" key="12">
    <source>
        <dbReference type="RuleBase" id="RU004478"/>
    </source>
</evidence>
<dbReference type="Proteomes" id="UP000623172">
    <property type="component" value="Unassembled WGS sequence"/>
</dbReference>
<accession>A0A926D362</accession>
<proteinExistence type="inferred from homology"/>
<dbReference type="CDD" id="cd00446">
    <property type="entry name" value="GrpE"/>
    <property type="match status" value="1"/>
</dbReference>
<dbReference type="InterPro" id="IPR013805">
    <property type="entry name" value="GrpE_CC"/>
</dbReference>
<dbReference type="SUPFAM" id="SSF51064">
    <property type="entry name" value="Head domain of nucleotide exchange factor GrpE"/>
    <property type="match status" value="1"/>
</dbReference>
<organism evidence="15 16">
    <name type="scientific">Gehongia tenuis</name>
    <dbReference type="NCBI Taxonomy" id="2763655"/>
    <lineage>
        <taxon>Bacteria</taxon>
        <taxon>Bacillati</taxon>
        <taxon>Bacillota</taxon>
        <taxon>Clostridia</taxon>
        <taxon>Christensenellales</taxon>
        <taxon>Christensenellaceae</taxon>
        <taxon>Gehongia</taxon>
    </lineage>
</organism>
<dbReference type="AlphaFoldDB" id="A0A926D362"/>
<dbReference type="HAMAP" id="MF_01151">
    <property type="entry name" value="GrpE"/>
    <property type="match status" value="1"/>
</dbReference>
<dbReference type="EMBL" id="JACRSR010000001">
    <property type="protein sequence ID" value="MBC8530903.1"/>
    <property type="molecule type" value="Genomic_DNA"/>
</dbReference>
<dbReference type="GO" id="GO:0051082">
    <property type="term" value="F:unfolded protein binding"/>
    <property type="evidence" value="ECO:0007669"/>
    <property type="project" value="TreeGrafter"/>
</dbReference>
<comment type="subunit">
    <text evidence="3 10">Homodimer.</text>
</comment>
<reference evidence="15" key="1">
    <citation type="submission" date="2020-08" db="EMBL/GenBank/DDBJ databases">
        <title>Genome public.</title>
        <authorList>
            <person name="Liu C."/>
            <person name="Sun Q."/>
        </authorList>
    </citation>
    <scope>NUCLEOTIDE SEQUENCE</scope>
    <source>
        <strain evidence="15">NSJ-53</strain>
    </source>
</reference>
<keyword evidence="5 10" id="KW-0346">Stress response</keyword>
<dbReference type="PANTHER" id="PTHR21237:SF23">
    <property type="entry name" value="GRPE PROTEIN HOMOLOG, MITOCHONDRIAL"/>
    <property type="match status" value="1"/>
</dbReference>
<evidence type="ECO:0000256" key="11">
    <source>
        <dbReference type="RuleBase" id="RU000639"/>
    </source>
</evidence>
<dbReference type="GO" id="GO:0042803">
    <property type="term" value="F:protein homodimerization activity"/>
    <property type="evidence" value="ECO:0007669"/>
    <property type="project" value="InterPro"/>
</dbReference>
<comment type="function">
    <text evidence="7 10 11">Participates actively in the response to hyperosmotic and heat shock by preventing the aggregation of stress-denatured proteins, in association with DnaK and GrpE. It is the nucleotide exchange factor for DnaK and may function as a thermosensor. Unfolded proteins bind initially to DnaJ; upon interaction with the DnaJ-bound protein, DnaK hydrolyzes its bound ATP, resulting in the formation of a stable complex. GrpE releases ADP from DnaK; ATP binding to DnaK triggers the release of the substrate protein, thus completing the reaction cycle. Several rounds of ATP-dependent interactions between DnaJ, DnaK and GrpE are required for fully efficient folding.</text>
</comment>
<evidence type="ECO:0000256" key="8">
    <source>
        <dbReference type="ARBA" id="ARBA00072274"/>
    </source>
</evidence>
<dbReference type="GO" id="GO:0051087">
    <property type="term" value="F:protein-folding chaperone binding"/>
    <property type="evidence" value="ECO:0007669"/>
    <property type="project" value="InterPro"/>
</dbReference>
<comment type="subcellular location">
    <subcellularLocation>
        <location evidence="1 10">Cytoplasm</location>
    </subcellularLocation>
</comment>
<dbReference type="PANTHER" id="PTHR21237">
    <property type="entry name" value="GRPE PROTEIN"/>
    <property type="match status" value="1"/>
</dbReference>
<evidence type="ECO:0000256" key="1">
    <source>
        <dbReference type="ARBA" id="ARBA00004496"/>
    </source>
</evidence>
<keyword evidence="6 10" id="KW-0143">Chaperone</keyword>
<dbReference type="FunFam" id="2.30.22.10:FF:000001">
    <property type="entry name" value="Protein GrpE"/>
    <property type="match status" value="1"/>
</dbReference>
<dbReference type="Gene3D" id="3.90.20.20">
    <property type="match status" value="1"/>
</dbReference>
<dbReference type="PROSITE" id="PS01071">
    <property type="entry name" value="GRPE"/>
    <property type="match status" value="1"/>
</dbReference>
<protein>
    <recommendedName>
        <fullName evidence="8 10">Protein GrpE</fullName>
    </recommendedName>
    <alternativeName>
        <fullName evidence="9 10">HSP-70 cofactor</fullName>
    </alternativeName>
</protein>
<keyword evidence="13" id="KW-0175">Coiled coil</keyword>
<evidence type="ECO:0000313" key="15">
    <source>
        <dbReference type="EMBL" id="MBC8530903.1"/>
    </source>
</evidence>
<comment type="similarity">
    <text evidence="2 10 12">Belongs to the GrpE family.</text>
</comment>
<dbReference type="RefSeq" id="WP_249314967.1">
    <property type="nucleotide sequence ID" value="NZ_JACRSR010000001.1"/>
</dbReference>
<evidence type="ECO:0000256" key="4">
    <source>
        <dbReference type="ARBA" id="ARBA00022490"/>
    </source>
</evidence>
<feature type="compositionally biased region" description="Basic and acidic residues" evidence="14">
    <location>
        <begin position="1"/>
        <end position="13"/>
    </location>
</feature>
<name>A0A926D362_9FIRM</name>
<dbReference type="Gene3D" id="2.30.22.10">
    <property type="entry name" value="Head domain of nucleotide exchange factor GrpE"/>
    <property type="match status" value="1"/>
</dbReference>
<feature type="region of interest" description="Disordered" evidence="14">
    <location>
        <begin position="1"/>
        <end position="20"/>
    </location>
</feature>
<evidence type="ECO:0000313" key="16">
    <source>
        <dbReference type="Proteomes" id="UP000623172"/>
    </source>
</evidence>
<dbReference type="SUPFAM" id="SSF58014">
    <property type="entry name" value="Coiled-coil domain of nucleotide exchange factor GrpE"/>
    <property type="match status" value="1"/>
</dbReference>
<feature type="coiled-coil region" evidence="13">
    <location>
        <begin position="33"/>
        <end position="71"/>
    </location>
</feature>
<evidence type="ECO:0000256" key="7">
    <source>
        <dbReference type="ARBA" id="ARBA00053401"/>
    </source>
</evidence>
<evidence type="ECO:0000256" key="6">
    <source>
        <dbReference type="ARBA" id="ARBA00023186"/>
    </source>
</evidence>
<dbReference type="PRINTS" id="PR00773">
    <property type="entry name" value="GRPEPROTEIN"/>
</dbReference>
<dbReference type="Pfam" id="PF01025">
    <property type="entry name" value="GrpE"/>
    <property type="match status" value="1"/>
</dbReference>
<evidence type="ECO:0000256" key="14">
    <source>
        <dbReference type="SAM" id="MobiDB-lite"/>
    </source>
</evidence>
<keyword evidence="4 10" id="KW-0963">Cytoplasm</keyword>
<dbReference type="GO" id="GO:0000774">
    <property type="term" value="F:adenyl-nucleotide exchange factor activity"/>
    <property type="evidence" value="ECO:0007669"/>
    <property type="project" value="InterPro"/>
</dbReference>
<evidence type="ECO:0000256" key="5">
    <source>
        <dbReference type="ARBA" id="ARBA00023016"/>
    </source>
</evidence>
<evidence type="ECO:0000256" key="10">
    <source>
        <dbReference type="HAMAP-Rule" id="MF_01151"/>
    </source>
</evidence>
<dbReference type="InterPro" id="IPR009012">
    <property type="entry name" value="GrpE_head"/>
</dbReference>
<dbReference type="GO" id="GO:0005737">
    <property type="term" value="C:cytoplasm"/>
    <property type="evidence" value="ECO:0007669"/>
    <property type="project" value="UniProtKB-SubCell"/>
</dbReference>
<gene>
    <name evidence="10" type="primary">grpE</name>
    <name evidence="15" type="ORF">H8696_03480</name>
</gene>
<dbReference type="GO" id="GO:0006457">
    <property type="term" value="P:protein folding"/>
    <property type="evidence" value="ECO:0007669"/>
    <property type="project" value="InterPro"/>
</dbReference>
<comment type="caution">
    <text evidence="15">The sequence shown here is derived from an EMBL/GenBank/DDBJ whole genome shotgun (WGS) entry which is preliminary data.</text>
</comment>
<sequence length="182" mass="20714">MKDKKKEPTKEAQEPELQAEVETAELDSQIGELQKVIDTLTQQKDEMVQLAQRVQADFDNYRRRNQSVRKDALDEGRGEALLSMLPVVDNFERALEGANLEDPFAQGVQNIYKQFIAALETQGVTKMETAGTDFDPNLHNAVMQEPTEKDEENGKVAEVFQEGYRIGEKVLRHSMVKVYIKN</sequence>
<evidence type="ECO:0000256" key="13">
    <source>
        <dbReference type="SAM" id="Coils"/>
    </source>
</evidence>
<evidence type="ECO:0000256" key="9">
    <source>
        <dbReference type="ARBA" id="ARBA00076414"/>
    </source>
</evidence>
<keyword evidence="16" id="KW-1185">Reference proteome</keyword>
<evidence type="ECO:0000256" key="3">
    <source>
        <dbReference type="ARBA" id="ARBA00011738"/>
    </source>
</evidence>